<name>A0A2P2Q085_RHIMU</name>
<reference evidence="1" key="1">
    <citation type="submission" date="2018-02" db="EMBL/GenBank/DDBJ databases">
        <title>Rhizophora mucronata_Transcriptome.</title>
        <authorList>
            <person name="Meera S.P."/>
            <person name="Sreeshan A."/>
            <person name="Augustine A."/>
        </authorList>
    </citation>
    <scope>NUCLEOTIDE SEQUENCE</scope>
    <source>
        <tissue evidence="1">Leaf</tissue>
    </source>
</reference>
<evidence type="ECO:0000313" key="1">
    <source>
        <dbReference type="EMBL" id="MBX60372.1"/>
    </source>
</evidence>
<protein>
    <submittedName>
        <fullName evidence="1">Uncharacterized protein</fullName>
    </submittedName>
</protein>
<sequence length="19" mass="2371">MHSQFGFIWYNSLDRNIKN</sequence>
<dbReference type="EMBL" id="GGEC01079888">
    <property type="protein sequence ID" value="MBX60372.1"/>
    <property type="molecule type" value="Transcribed_RNA"/>
</dbReference>
<accession>A0A2P2Q085</accession>
<organism evidence="1">
    <name type="scientific">Rhizophora mucronata</name>
    <name type="common">Asiatic mangrove</name>
    <dbReference type="NCBI Taxonomy" id="61149"/>
    <lineage>
        <taxon>Eukaryota</taxon>
        <taxon>Viridiplantae</taxon>
        <taxon>Streptophyta</taxon>
        <taxon>Embryophyta</taxon>
        <taxon>Tracheophyta</taxon>
        <taxon>Spermatophyta</taxon>
        <taxon>Magnoliopsida</taxon>
        <taxon>eudicotyledons</taxon>
        <taxon>Gunneridae</taxon>
        <taxon>Pentapetalae</taxon>
        <taxon>rosids</taxon>
        <taxon>fabids</taxon>
        <taxon>Malpighiales</taxon>
        <taxon>Rhizophoraceae</taxon>
        <taxon>Rhizophora</taxon>
    </lineage>
</organism>
<dbReference type="AlphaFoldDB" id="A0A2P2Q085"/>
<proteinExistence type="predicted"/>